<evidence type="ECO:0000313" key="1">
    <source>
        <dbReference type="Proteomes" id="UP000887565"/>
    </source>
</evidence>
<dbReference type="Proteomes" id="UP000887565">
    <property type="component" value="Unplaced"/>
</dbReference>
<name>A0A915J5Y9_ROMCU</name>
<dbReference type="AlphaFoldDB" id="A0A915J5Y9"/>
<reference evidence="2" key="1">
    <citation type="submission" date="2022-11" db="UniProtKB">
        <authorList>
            <consortium name="WormBaseParasite"/>
        </authorList>
    </citation>
    <scope>IDENTIFICATION</scope>
</reference>
<keyword evidence="1" id="KW-1185">Reference proteome</keyword>
<sequence length="107" mass="11527">MLFPWHRELMVRVDGVGILNKIIWALYGVTFIKIISRAVGVVCASLRWCSAARSPIALATNIVRIGPTVGLPGGFGGCSSGCSWKETNLVGGGTEFWGRRSAERECS</sequence>
<organism evidence="1 2">
    <name type="scientific">Romanomermis culicivorax</name>
    <name type="common">Nematode worm</name>
    <dbReference type="NCBI Taxonomy" id="13658"/>
    <lineage>
        <taxon>Eukaryota</taxon>
        <taxon>Metazoa</taxon>
        <taxon>Ecdysozoa</taxon>
        <taxon>Nematoda</taxon>
        <taxon>Enoplea</taxon>
        <taxon>Dorylaimia</taxon>
        <taxon>Mermithida</taxon>
        <taxon>Mermithoidea</taxon>
        <taxon>Mermithidae</taxon>
        <taxon>Romanomermis</taxon>
    </lineage>
</organism>
<protein>
    <submittedName>
        <fullName evidence="2">Uncharacterized protein</fullName>
    </submittedName>
</protein>
<dbReference type="WBParaSite" id="nRc.2.0.1.t21861-RA">
    <property type="protein sequence ID" value="nRc.2.0.1.t21861-RA"/>
    <property type="gene ID" value="nRc.2.0.1.g21861"/>
</dbReference>
<proteinExistence type="predicted"/>
<evidence type="ECO:0000313" key="2">
    <source>
        <dbReference type="WBParaSite" id="nRc.2.0.1.t21861-RA"/>
    </source>
</evidence>
<accession>A0A915J5Y9</accession>